<dbReference type="GO" id="GO:0003964">
    <property type="term" value="F:RNA-directed DNA polymerase activity"/>
    <property type="evidence" value="ECO:0007669"/>
    <property type="project" value="UniProtKB-KW"/>
</dbReference>
<dbReference type="PANTHER" id="PTHR19446">
    <property type="entry name" value="REVERSE TRANSCRIPTASES"/>
    <property type="match status" value="1"/>
</dbReference>
<dbReference type="STRING" id="67767.A0A0J7NKY5"/>
<dbReference type="InterPro" id="IPR043502">
    <property type="entry name" value="DNA/RNA_pol_sf"/>
</dbReference>
<dbReference type="CDD" id="cd01650">
    <property type="entry name" value="RT_nLTR_like"/>
    <property type="match status" value="1"/>
</dbReference>
<accession>A0A0J7NKY5</accession>
<gene>
    <name evidence="2" type="ORF">RF55_6827</name>
</gene>
<name>A0A0J7NKY5_LASNI</name>
<dbReference type="AlphaFoldDB" id="A0A0J7NKY5"/>
<dbReference type="InterPro" id="IPR000477">
    <property type="entry name" value="RT_dom"/>
</dbReference>
<protein>
    <submittedName>
        <fullName evidence="2">Reverse transcriptase</fullName>
    </submittedName>
</protein>
<dbReference type="Proteomes" id="UP000036403">
    <property type="component" value="Unassembled WGS sequence"/>
</dbReference>
<organism evidence="2 3">
    <name type="scientific">Lasius niger</name>
    <name type="common">Black garden ant</name>
    <dbReference type="NCBI Taxonomy" id="67767"/>
    <lineage>
        <taxon>Eukaryota</taxon>
        <taxon>Metazoa</taxon>
        <taxon>Ecdysozoa</taxon>
        <taxon>Arthropoda</taxon>
        <taxon>Hexapoda</taxon>
        <taxon>Insecta</taxon>
        <taxon>Pterygota</taxon>
        <taxon>Neoptera</taxon>
        <taxon>Endopterygota</taxon>
        <taxon>Hymenoptera</taxon>
        <taxon>Apocrita</taxon>
        <taxon>Aculeata</taxon>
        <taxon>Formicoidea</taxon>
        <taxon>Formicidae</taxon>
        <taxon>Formicinae</taxon>
        <taxon>Lasius</taxon>
        <taxon>Lasius</taxon>
    </lineage>
</organism>
<reference evidence="2 3" key="1">
    <citation type="submission" date="2015-04" db="EMBL/GenBank/DDBJ databases">
        <title>Lasius niger genome sequencing.</title>
        <authorList>
            <person name="Konorov E.A."/>
            <person name="Nikitin M.A."/>
            <person name="Kirill M.V."/>
            <person name="Chang P."/>
        </authorList>
    </citation>
    <scope>NUCLEOTIDE SEQUENCE [LARGE SCALE GENOMIC DNA]</scope>
    <source>
        <tissue evidence="2">Whole</tissue>
    </source>
</reference>
<comment type="caution">
    <text evidence="2">The sequence shown here is derived from an EMBL/GenBank/DDBJ whole genome shotgun (WGS) entry which is preliminary data.</text>
</comment>
<dbReference type="EMBL" id="LBMM01003816">
    <property type="protein sequence ID" value="KMQ93100.1"/>
    <property type="molecule type" value="Genomic_DNA"/>
</dbReference>
<keyword evidence="2" id="KW-0548">Nucleotidyltransferase</keyword>
<evidence type="ECO:0000259" key="1">
    <source>
        <dbReference type="PROSITE" id="PS50878"/>
    </source>
</evidence>
<keyword evidence="3" id="KW-1185">Reference proteome</keyword>
<dbReference type="OrthoDB" id="6623216at2759"/>
<dbReference type="PaxDb" id="67767-A0A0J7NKY5"/>
<keyword evidence="2" id="KW-0808">Transferase</keyword>
<dbReference type="PROSITE" id="PS50878">
    <property type="entry name" value="RT_POL"/>
    <property type="match status" value="1"/>
</dbReference>
<keyword evidence="2" id="KW-0695">RNA-directed DNA polymerase</keyword>
<dbReference type="SUPFAM" id="SSF56672">
    <property type="entry name" value="DNA/RNA polymerases"/>
    <property type="match status" value="1"/>
</dbReference>
<evidence type="ECO:0000313" key="2">
    <source>
        <dbReference type="EMBL" id="KMQ93100.1"/>
    </source>
</evidence>
<evidence type="ECO:0000313" key="3">
    <source>
        <dbReference type="Proteomes" id="UP000036403"/>
    </source>
</evidence>
<proteinExistence type="predicted"/>
<feature type="domain" description="Reverse transcriptase" evidence="1">
    <location>
        <begin position="1"/>
        <end position="228"/>
    </location>
</feature>
<dbReference type="Pfam" id="PF00078">
    <property type="entry name" value="RVT_1"/>
    <property type="match status" value="1"/>
</dbReference>
<sequence>MFPDEWKRANLVLIPKAKTPNSIEGRLPKVRPICLLDDIGKAFERIIAERIYHWQSEHPESDVSANQFRFKRQRSTCDALQTVKDIVMSALNSGSYAILISLDIKNAFNSIPWPVVRRALRHKGFPEYIQRIIDSYLLNRFIHYIGKDGIRYTRPMGAGVPQGSVLGPVLWNIAFDNVLDVAINEVNCHILCYADDTLILITGRDLTLLRARAGVIAARVIRRMVGWD</sequence>